<dbReference type="PANTHER" id="PTHR32060">
    <property type="entry name" value="TAIL-SPECIFIC PROTEASE"/>
    <property type="match status" value="1"/>
</dbReference>
<dbReference type="GO" id="GO:0006508">
    <property type="term" value="P:proteolysis"/>
    <property type="evidence" value="ECO:0007669"/>
    <property type="project" value="UniProtKB-KW"/>
</dbReference>
<dbReference type="Gene3D" id="2.30.42.10">
    <property type="match status" value="1"/>
</dbReference>
<reference evidence="3" key="1">
    <citation type="submission" date="2016-10" db="EMBL/GenBank/DDBJ databases">
        <authorList>
            <person name="Varghese N."/>
            <person name="Submissions S."/>
        </authorList>
    </citation>
    <scope>NUCLEOTIDE SEQUENCE [LARGE SCALE GENOMIC DNA]</scope>
    <source>
        <strain evidence="3">DSM 23920</strain>
    </source>
</reference>
<dbReference type="Gene3D" id="3.90.226.10">
    <property type="entry name" value="2-enoyl-CoA Hydratase, Chain A, domain 1"/>
    <property type="match status" value="1"/>
</dbReference>
<evidence type="ECO:0000259" key="1">
    <source>
        <dbReference type="PROSITE" id="PS50106"/>
    </source>
</evidence>
<proteinExistence type="predicted"/>
<dbReference type="Pfam" id="PF03572">
    <property type="entry name" value="Peptidase_S41"/>
    <property type="match status" value="1"/>
</dbReference>
<organism evidence="2 3">
    <name type="scientific">Chitinophaga terrae</name>
    <name type="common">ex Kim and Jung 2007</name>
    <dbReference type="NCBI Taxonomy" id="408074"/>
    <lineage>
        <taxon>Bacteria</taxon>
        <taxon>Pseudomonadati</taxon>
        <taxon>Bacteroidota</taxon>
        <taxon>Chitinophagia</taxon>
        <taxon>Chitinophagales</taxon>
        <taxon>Chitinophagaceae</taxon>
        <taxon>Chitinophaga</taxon>
    </lineage>
</organism>
<dbReference type="InterPro" id="IPR005151">
    <property type="entry name" value="Tail-specific_protease"/>
</dbReference>
<dbReference type="GO" id="GO:0030288">
    <property type="term" value="C:outer membrane-bounded periplasmic space"/>
    <property type="evidence" value="ECO:0007669"/>
    <property type="project" value="TreeGrafter"/>
</dbReference>
<dbReference type="GO" id="GO:0008236">
    <property type="term" value="F:serine-type peptidase activity"/>
    <property type="evidence" value="ECO:0007669"/>
    <property type="project" value="InterPro"/>
</dbReference>
<dbReference type="PANTHER" id="PTHR32060:SF30">
    <property type="entry name" value="CARBOXY-TERMINAL PROCESSING PROTEASE CTPA"/>
    <property type="match status" value="1"/>
</dbReference>
<keyword evidence="3" id="KW-1185">Reference proteome</keyword>
<dbReference type="Pfam" id="PF18294">
    <property type="entry name" value="Pept_S41_N"/>
    <property type="match status" value="1"/>
</dbReference>
<keyword evidence="2" id="KW-0645">Protease</keyword>
<evidence type="ECO:0000313" key="3">
    <source>
        <dbReference type="Proteomes" id="UP000199656"/>
    </source>
</evidence>
<dbReference type="Proteomes" id="UP000199656">
    <property type="component" value="Unassembled WGS sequence"/>
</dbReference>
<dbReference type="OrthoDB" id="7168509at2"/>
<dbReference type="AlphaFoldDB" id="A0A1H4EAS8"/>
<gene>
    <name evidence="2" type="ORF">SAMN05660909_03603</name>
</gene>
<dbReference type="EMBL" id="FNRL01000017">
    <property type="protein sequence ID" value="SEA82154.1"/>
    <property type="molecule type" value="Genomic_DNA"/>
</dbReference>
<protein>
    <submittedName>
        <fullName evidence="2">C-terminal processing protease CtpA/Prc, contains a PDZ domain</fullName>
    </submittedName>
</protein>
<accession>A0A1H4EAS8</accession>
<dbReference type="PROSITE" id="PS51257">
    <property type="entry name" value="PROKAR_LIPOPROTEIN"/>
    <property type="match status" value="1"/>
</dbReference>
<dbReference type="STRING" id="408074.SAMN05660909_03603"/>
<dbReference type="SUPFAM" id="SSF50156">
    <property type="entry name" value="PDZ domain-like"/>
    <property type="match status" value="1"/>
</dbReference>
<dbReference type="InterPro" id="IPR036034">
    <property type="entry name" value="PDZ_sf"/>
</dbReference>
<dbReference type="InterPro" id="IPR029045">
    <property type="entry name" value="ClpP/crotonase-like_dom_sf"/>
</dbReference>
<dbReference type="GO" id="GO:0004175">
    <property type="term" value="F:endopeptidase activity"/>
    <property type="evidence" value="ECO:0007669"/>
    <property type="project" value="TreeGrafter"/>
</dbReference>
<dbReference type="InterPro" id="IPR001478">
    <property type="entry name" value="PDZ"/>
</dbReference>
<dbReference type="RefSeq" id="WP_089763318.1">
    <property type="nucleotide sequence ID" value="NZ_BKAT01000030.1"/>
</dbReference>
<dbReference type="PROSITE" id="PS50106">
    <property type="entry name" value="PDZ"/>
    <property type="match status" value="1"/>
</dbReference>
<dbReference type="SUPFAM" id="SSF52096">
    <property type="entry name" value="ClpP/crotonase"/>
    <property type="match status" value="1"/>
</dbReference>
<evidence type="ECO:0000313" key="2">
    <source>
        <dbReference type="EMBL" id="SEA82154.1"/>
    </source>
</evidence>
<dbReference type="Gene3D" id="3.30.750.170">
    <property type="match status" value="1"/>
</dbReference>
<sequence length="478" mass="53291">MQRNRHFKTIISSLVVLTLLFSCKKKTSDEPIPNPPGNGSNPVSLNDSIFTITKDIYLWTDDLPDSAAFKPDSYSSPYDMFEALIKKKPLDRYSFIDDGSTSRALQEGIVGDKGFEVGWQTDSTLFVIYVYAGSPADKKGIKRGWQLTNVNGTTKFVNGKTSNDLLTEAIYYNNSATFGFKKPDGTIVQPSTLTSAEYKLNPILYSKLYDFNGTKIGYFVFNNFVALADVKTQVDSIFDSFAAAGAKQLIIDLRYNGGGLVETAEYLANRLVPASKNNTVMYTQTFNSNVSNNKFSPLFKNMKALPYFPNYYWADIFYSEATTYKTANFAKQGGWEPTKVSFLVTYSTVSASELLYNNLKPVMNTKLIGTTTYGKPVGFIDIPLGQNDLFAVSFQTKNSQGQGDYFNGLTPEIKAEDDYSYDWGSFNDPLLKAALLDNGVPASSLGRMARLTNETRLVTTSNNRLQSTRFKGMFHARR</sequence>
<feature type="domain" description="PDZ" evidence="1">
    <location>
        <begin position="102"/>
        <end position="164"/>
    </location>
</feature>
<dbReference type="SMART" id="SM00245">
    <property type="entry name" value="TSPc"/>
    <property type="match status" value="1"/>
</dbReference>
<dbReference type="CDD" id="cd07561">
    <property type="entry name" value="Peptidase_S41_CPP_like"/>
    <property type="match status" value="1"/>
</dbReference>
<keyword evidence="2" id="KW-0378">Hydrolase</keyword>
<name>A0A1H4EAS8_9BACT</name>
<dbReference type="GO" id="GO:0007165">
    <property type="term" value="P:signal transduction"/>
    <property type="evidence" value="ECO:0007669"/>
    <property type="project" value="TreeGrafter"/>
</dbReference>
<dbReference type="InterPro" id="IPR041613">
    <property type="entry name" value="Pept_S41_N"/>
</dbReference>